<protein>
    <submittedName>
        <fullName evidence="1">Bacterial transferase hexapeptide repeat protein</fullName>
    </submittedName>
</protein>
<dbReference type="CDD" id="cd04647">
    <property type="entry name" value="LbH_MAT_like"/>
    <property type="match status" value="1"/>
</dbReference>
<reference evidence="1 2" key="1">
    <citation type="submission" date="2009-01" db="EMBL/GenBank/DDBJ databases">
        <authorList>
            <person name="Qin X."/>
            <person name="Bachman B."/>
            <person name="Battles P."/>
            <person name="Bell A."/>
            <person name="Bess C."/>
            <person name="Bickham C."/>
            <person name="Chaboub L."/>
            <person name="Chen D."/>
            <person name="Coyle M."/>
            <person name="Deiros D.R."/>
            <person name="Dinh H."/>
            <person name="Forbes L."/>
            <person name="Fowler G."/>
            <person name="Francisco L."/>
            <person name="Fu Q."/>
            <person name="Gubbala S."/>
            <person name="Hale W."/>
            <person name="Han Y."/>
            <person name="Hemphill L."/>
            <person name="Highlander S.K."/>
            <person name="Hirani K."/>
            <person name="Hogues M."/>
            <person name="Jackson L."/>
            <person name="Jakkamsetti A."/>
            <person name="Javaid M."/>
            <person name="Jiang H."/>
            <person name="Korchina V."/>
            <person name="Kovar C."/>
            <person name="Lara F."/>
            <person name="Lee S."/>
            <person name="Mata R."/>
            <person name="Mathew T."/>
            <person name="Moen C."/>
            <person name="Morales K."/>
            <person name="Munidasa M."/>
            <person name="Nazareth L."/>
            <person name="Ngo R."/>
            <person name="Nguyen L."/>
            <person name="Okwuonu G."/>
            <person name="Ongeri F."/>
            <person name="Patil S."/>
            <person name="Petrosino J."/>
            <person name="Pham C."/>
            <person name="Pham P."/>
            <person name="Pu L.-L."/>
            <person name="Puazo M."/>
            <person name="Raj R."/>
            <person name="Reid J."/>
            <person name="Rouhana J."/>
            <person name="Saada N."/>
            <person name="Shang Y."/>
            <person name="Simmons D."/>
            <person name="Thornton R."/>
            <person name="Warren J."/>
            <person name="Weissenberger G."/>
            <person name="Zhang J."/>
            <person name="Zhang L."/>
            <person name="Zhou C."/>
            <person name="Zhu D."/>
            <person name="Muzny D."/>
            <person name="Worley K."/>
            <person name="Gibbs R."/>
        </authorList>
    </citation>
    <scope>NUCLEOTIDE SEQUENCE [LARGE SCALE GENOMIC DNA]</scope>
    <source>
        <strain evidence="1 2">ATCC 33300</strain>
    </source>
</reference>
<dbReference type="EMBL" id="ACHB01000071">
    <property type="protein sequence ID" value="EEI91185.1"/>
    <property type="molecule type" value="Genomic_DNA"/>
</dbReference>
<dbReference type="PANTHER" id="PTHR23416:SF78">
    <property type="entry name" value="LIPOPOLYSACCHARIDE BIOSYNTHESIS O-ACETYL TRANSFERASE WBBJ-RELATED"/>
    <property type="match status" value="1"/>
</dbReference>
<dbReference type="InterPro" id="IPR051159">
    <property type="entry name" value="Hexapeptide_acetyltransf"/>
</dbReference>
<sequence length="194" mass="22070">MRKFSYLLTRILFLQYQLRNFFLFKKLSFTAFIHPSVKIEGKKYVSIGNKTTIKRGGWILSLKIDENVPEILIDENCDIGDYAHITCVRRLVIERNVLIANKVYISDNTHKYDDVLIPIKDQSVLFKGEVVIKEGAWIGENVCLIGCSVGKNSIVGANSVVTKDVPDYSVVSGNPAKIIKRYCGETDTWIKEDY</sequence>
<dbReference type="SUPFAM" id="SSF51161">
    <property type="entry name" value="Trimeric LpxA-like enzymes"/>
    <property type="match status" value="1"/>
</dbReference>
<keyword evidence="1" id="KW-0808">Transferase</keyword>
<dbReference type="Gene3D" id="2.160.10.10">
    <property type="entry name" value="Hexapeptide repeat proteins"/>
    <property type="match status" value="1"/>
</dbReference>
<dbReference type="RefSeq" id="WP_003009014.1">
    <property type="nucleotide sequence ID" value="NZ_GG668632.1"/>
</dbReference>
<name>C2G0V5_SPHSI</name>
<dbReference type="PANTHER" id="PTHR23416">
    <property type="entry name" value="SIALIC ACID SYNTHASE-RELATED"/>
    <property type="match status" value="1"/>
</dbReference>
<accession>C2G0V5</accession>
<dbReference type="InterPro" id="IPR011004">
    <property type="entry name" value="Trimer_LpxA-like_sf"/>
</dbReference>
<dbReference type="Proteomes" id="UP000006241">
    <property type="component" value="Unassembled WGS sequence"/>
</dbReference>
<evidence type="ECO:0000313" key="1">
    <source>
        <dbReference type="EMBL" id="EEI91185.1"/>
    </source>
</evidence>
<gene>
    <name evidence="1" type="ORF">HMPREF0765_3211</name>
</gene>
<comment type="caution">
    <text evidence="1">The sequence shown here is derived from an EMBL/GenBank/DDBJ whole genome shotgun (WGS) entry which is preliminary data.</text>
</comment>
<dbReference type="AlphaFoldDB" id="C2G0V5"/>
<dbReference type="GO" id="GO:0016740">
    <property type="term" value="F:transferase activity"/>
    <property type="evidence" value="ECO:0007669"/>
    <property type="project" value="UniProtKB-KW"/>
</dbReference>
<organism evidence="1 2">
    <name type="scientific">Sphingobacterium spiritivorum ATCC 33300</name>
    <dbReference type="NCBI Taxonomy" id="525372"/>
    <lineage>
        <taxon>Bacteria</taxon>
        <taxon>Pseudomonadati</taxon>
        <taxon>Bacteroidota</taxon>
        <taxon>Sphingobacteriia</taxon>
        <taxon>Sphingobacteriales</taxon>
        <taxon>Sphingobacteriaceae</taxon>
        <taxon>Sphingobacterium</taxon>
    </lineage>
</organism>
<dbReference type="HOGENOM" id="CLU_051638_7_0_10"/>
<proteinExistence type="predicted"/>
<evidence type="ECO:0000313" key="2">
    <source>
        <dbReference type="Proteomes" id="UP000006241"/>
    </source>
</evidence>